<dbReference type="AlphaFoldDB" id="A0A836MQ76"/>
<name>A0A836MQ76_9NEIS</name>
<gene>
    <name evidence="2" type="ORF">SALWKB29_1818</name>
</gene>
<feature type="transmembrane region" description="Helical" evidence="1">
    <location>
        <begin position="20"/>
        <end position="47"/>
    </location>
</feature>
<keyword evidence="1" id="KW-0812">Transmembrane</keyword>
<evidence type="ECO:0000313" key="2">
    <source>
        <dbReference type="EMBL" id="KDN14157.1"/>
    </source>
</evidence>
<comment type="caution">
    <text evidence="2">The sequence shown here is derived from an EMBL/GenBank/DDBJ whole genome shotgun (WGS) entry which is preliminary data.</text>
</comment>
<keyword evidence="1" id="KW-0472">Membrane</keyword>
<evidence type="ECO:0000256" key="1">
    <source>
        <dbReference type="SAM" id="Phobius"/>
    </source>
</evidence>
<dbReference type="EMBL" id="JFZV01000010">
    <property type="protein sequence ID" value="KDN14157.1"/>
    <property type="molecule type" value="Genomic_DNA"/>
</dbReference>
<evidence type="ECO:0000313" key="3">
    <source>
        <dbReference type="Proteomes" id="UP000027170"/>
    </source>
</evidence>
<keyword evidence="3" id="KW-1185">Reference proteome</keyword>
<organism evidence="2 3">
    <name type="scientific">Snodgrassella communis</name>
    <dbReference type="NCBI Taxonomy" id="2946699"/>
    <lineage>
        <taxon>Bacteria</taxon>
        <taxon>Pseudomonadati</taxon>
        <taxon>Pseudomonadota</taxon>
        <taxon>Betaproteobacteria</taxon>
        <taxon>Neisseriales</taxon>
        <taxon>Neisseriaceae</taxon>
        <taxon>Snodgrassella</taxon>
    </lineage>
</organism>
<reference evidence="2 3" key="1">
    <citation type="submission" date="2014-03" db="EMBL/GenBank/DDBJ databases">
        <title>The genomes of two eusocial bee gut symbionts.</title>
        <authorList>
            <person name="Kwong W.K."/>
            <person name="Engel P."/>
            <person name="Koch H."/>
            <person name="Moran N.A."/>
        </authorList>
    </citation>
    <scope>NUCLEOTIDE SEQUENCE [LARGE SCALE GENOMIC DNA]</scope>
    <source>
        <strain evidence="3">wkB29</strain>
    </source>
</reference>
<dbReference type="Proteomes" id="UP000027170">
    <property type="component" value="Unassembled WGS sequence"/>
</dbReference>
<proteinExistence type="predicted"/>
<sequence>MLKPIFSGWFRFILKLSKRFYIQMSSQYTGIISTLYIQQGFIFGFGWA</sequence>
<keyword evidence="1" id="KW-1133">Transmembrane helix</keyword>
<accession>A0A836MQ76</accession>
<protein>
    <submittedName>
        <fullName evidence="2">Uncharacterized protein</fullName>
    </submittedName>
</protein>